<evidence type="ECO:0000256" key="1">
    <source>
        <dbReference type="ARBA" id="ARBA00004141"/>
    </source>
</evidence>
<evidence type="ECO:0000313" key="7">
    <source>
        <dbReference type="EMBL" id="KAK8123997.1"/>
    </source>
</evidence>
<dbReference type="PANTHER" id="PTHR43310:SF4">
    <property type="entry name" value="AFR304WP"/>
    <property type="match status" value="1"/>
</dbReference>
<protein>
    <recommendedName>
        <fullName evidence="6">SLC26A/SulP transporter domain-containing protein</fullName>
    </recommendedName>
</protein>
<feature type="transmembrane region" description="Helical" evidence="5">
    <location>
        <begin position="436"/>
        <end position="468"/>
    </location>
</feature>
<reference evidence="7 8" key="1">
    <citation type="submission" date="2023-01" db="EMBL/GenBank/DDBJ databases">
        <title>Analysis of 21 Apiospora genomes using comparative genomics revels a genus with tremendous synthesis potential of carbohydrate active enzymes and secondary metabolites.</title>
        <authorList>
            <person name="Sorensen T."/>
        </authorList>
    </citation>
    <scope>NUCLEOTIDE SEQUENCE [LARGE SCALE GENOMIC DNA]</scope>
    <source>
        <strain evidence="7 8">CBS 117206</strain>
    </source>
</reference>
<comment type="subcellular location">
    <subcellularLocation>
        <location evidence="1">Membrane</location>
        <topology evidence="1">Multi-pass membrane protein</topology>
    </subcellularLocation>
</comment>
<dbReference type="InterPro" id="IPR011547">
    <property type="entry name" value="SLC26A/SulP_dom"/>
</dbReference>
<keyword evidence="2 5" id="KW-0812">Transmembrane</keyword>
<evidence type="ECO:0000256" key="2">
    <source>
        <dbReference type="ARBA" id="ARBA00022692"/>
    </source>
</evidence>
<dbReference type="Gene3D" id="3.30.750.24">
    <property type="entry name" value="STAS domain"/>
    <property type="match status" value="1"/>
</dbReference>
<dbReference type="PANTHER" id="PTHR43310">
    <property type="entry name" value="SULFATE TRANSPORTER YBAR-RELATED"/>
    <property type="match status" value="1"/>
</dbReference>
<dbReference type="InterPro" id="IPR052706">
    <property type="entry name" value="Membrane-Transporter-like"/>
</dbReference>
<feature type="transmembrane region" description="Helical" evidence="5">
    <location>
        <begin position="142"/>
        <end position="164"/>
    </location>
</feature>
<feature type="transmembrane region" description="Helical" evidence="5">
    <location>
        <begin position="297"/>
        <end position="321"/>
    </location>
</feature>
<keyword evidence="4 5" id="KW-0472">Membrane</keyword>
<feature type="transmembrane region" description="Helical" evidence="5">
    <location>
        <begin position="405"/>
        <end position="424"/>
    </location>
</feature>
<dbReference type="Proteomes" id="UP001392437">
    <property type="component" value="Unassembled WGS sequence"/>
</dbReference>
<organism evidence="7 8">
    <name type="scientific">Apiospora kogelbergensis</name>
    <dbReference type="NCBI Taxonomy" id="1337665"/>
    <lineage>
        <taxon>Eukaryota</taxon>
        <taxon>Fungi</taxon>
        <taxon>Dikarya</taxon>
        <taxon>Ascomycota</taxon>
        <taxon>Pezizomycotina</taxon>
        <taxon>Sordariomycetes</taxon>
        <taxon>Xylariomycetidae</taxon>
        <taxon>Amphisphaeriales</taxon>
        <taxon>Apiosporaceae</taxon>
        <taxon>Apiospora</taxon>
    </lineage>
</organism>
<keyword evidence="3 5" id="KW-1133">Transmembrane helix</keyword>
<evidence type="ECO:0000313" key="8">
    <source>
        <dbReference type="Proteomes" id="UP001392437"/>
    </source>
</evidence>
<feature type="transmembrane region" description="Helical" evidence="5">
    <location>
        <begin position="104"/>
        <end position="130"/>
    </location>
</feature>
<evidence type="ECO:0000259" key="6">
    <source>
        <dbReference type="Pfam" id="PF00916"/>
    </source>
</evidence>
<feature type="transmembrane region" description="Helical" evidence="5">
    <location>
        <begin position="16"/>
        <end position="36"/>
    </location>
</feature>
<keyword evidence="8" id="KW-1185">Reference proteome</keyword>
<feature type="domain" description="SLC26A/SulP transporter" evidence="6">
    <location>
        <begin position="13"/>
        <end position="427"/>
    </location>
</feature>
<name>A0AAW0R4Z0_9PEZI</name>
<feature type="transmembrane region" description="Helical" evidence="5">
    <location>
        <begin position="381"/>
        <end position="399"/>
    </location>
</feature>
<evidence type="ECO:0000256" key="5">
    <source>
        <dbReference type="SAM" id="Phobius"/>
    </source>
</evidence>
<feature type="transmembrane region" description="Helical" evidence="5">
    <location>
        <begin position="184"/>
        <end position="202"/>
    </location>
</feature>
<accession>A0AAW0R4Z0</accession>
<dbReference type="Pfam" id="PF00916">
    <property type="entry name" value="Sulfate_transp"/>
    <property type="match status" value="1"/>
</dbReference>
<feature type="transmembrane region" description="Helical" evidence="5">
    <location>
        <begin position="223"/>
        <end position="241"/>
    </location>
</feature>
<sequence length="921" mass="100022">MFIKNGWKRLQRGMPAVLLGTLFNVLDAVSTGLLVFPSTGNAFANLQSKSMSTYIISSIICQLVMTAGGSLFPGALGAMLIEVLPFMRSVASDIRDALGDDNPAVVPTVMVAYSLSSFLIGIIFLVLGALGIGRLISYFPQTVLTGAIGGIGVSLFVLGLELTLPRGHSLSLSNARSVLFAEQHVPLLLASLMPIVFMCYSVRSEAMNRITRGAVQHPYYVPLYFLAVAVIFWAIVGGLGVENLGGLHALAAKGWLFMMDQSLDGGIGSWKEALNYWNLFDFRLVEMSALGHATTNFVLLVVIGVLNLPVYVPALALALDVPYNMQVAGRRLSTPPRTWNHELIGQGAANILAGACGSLPNILQLSYSVFFTRAGGHRFEGFLVIFFAVVLYFVSSYLLRYIPTILASALVLFLGIELTLEAVWESAKDLIWTEWLVAMATLLACTFMGFAPGIGVGLAAAMVVYTGWGCWDMRAKSSYIERNLVILDRHSRRRQPYLHRRRASVEYLPLADTSPEESGTGGMHQETPPQIHLVRLNGYVFFGVIPSVEAQLTANVWAKDAKKVASSERRYTIVDMQAVHRVETAAARVLRTKSRVGSGLIMVLCGFSEASGTAGDLRRAGLELCFPSAASFLPLANELSIRVFSDSTTALRWCRGDLARQLAGEAHVPAPVKDWPRQQFLDLFSGSQPESEPFEDLENAEITDPVPVAWKLDAYQPSSSLLRRPCPGPNMACFLFILSGGLEFQVATPSETTSIAPPGVRYNRVSFKNSIVGAYRHGLNSMRQKLSRNTETAASLSCSDSTNDNSSPLESKFTASAGHAIFVPTGIDTEEAHVSISTECEATEKAAAHTVEAMIESDPATSIFTWPANCLEAIVASDVEDVCWVVKVCVPCHEVPASSPSITQLRERAIRRITMESRAEP</sequence>
<dbReference type="AlphaFoldDB" id="A0AAW0R4Z0"/>
<dbReference type="InterPro" id="IPR036513">
    <property type="entry name" value="STAS_dom_sf"/>
</dbReference>
<evidence type="ECO:0000256" key="3">
    <source>
        <dbReference type="ARBA" id="ARBA00022989"/>
    </source>
</evidence>
<proteinExistence type="predicted"/>
<gene>
    <name evidence="7" type="ORF">PG999_003915</name>
</gene>
<evidence type="ECO:0000256" key="4">
    <source>
        <dbReference type="ARBA" id="ARBA00023136"/>
    </source>
</evidence>
<dbReference type="EMBL" id="JAQQWP010000003">
    <property type="protein sequence ID" value="KAK8123997.1"/>
    <property type="molecule type" value="Genomic_DNA"/>
</dbReference>
<comment type="caution">
    <text evidence="7">The sequence shown here is derived from an EMBL/GenBank/DDBJ whole genome shotgun (WGS) entry which is preliminary data.</text>
</comment>
<feature type="transmembrane region" description="Helical" evidence="5">
    <location>
        <begin position="56"/>
        <end position="84"/>
    </location>
</feature>
<dbReference type="GO" id="GO:0016020">
    <property type="term" value="C:membrane"/>
    <property type="evidence" value="ECO:0007669"/>
    <property type="project" value="UniProtKB-SubCell"/>
</dbReference>